<keyword evidence="2" id="KW-1185">Reference proteome</keyword>
<evidence type="ECO:0000313" key="2">
    <source>
        <dbReference type="Proteomes" id="UP000095280"/>
    </source>
</evidence>
<sequence length="328" mass="34899">MKLRKRPGDREDPKLLKSQFKALQRQKSKSAAALICRRGFIPADSLPNSIFIISVGIRGVGGCVGGGGGGSPTVKIIRVDEEPTSPGSEPPTVPTAAVQCMKSLAFLGRAFALLLTCSGLSLAFGRRPDGVCTASGRDGAKRQLRNQLGRRRLRQLPNGSGSCRLQPSSAAPAAAAALRGTAGEFFSKTETGSQTSGYTSCIHQRFGGSCSSKRGSPDSSSRQNRSQQQWQPFRAGICCGELCIPRRPDHAKHACPPDQIRLIVHHGRHHAATAATPNLQLRVAASKDTGEIPGRPPGITSYPTERRISNSDLMRLPGCSGHFSLLCK</sequence>
<accession>A0A1I8FEA4</accession>
<evidence type="ECO:0000256" key="1">
    <source>
        <dbReference type="SAM" id="MobiDB-lite"/>
    </source>
</evidence>
<name>A0A1I8FEA4_9PLAT</name>
<dbReference type="AlphaFoldDB" id="A0A1I8FEA4"/>
<proteinExistence type="predicted"/>
<protein>
    <submittedName>
        <fullName evidence="3">Uncharacterized protein</fullName>
    </submittedName>
</protein>
<evidence type="ECO:0000313" key="3">
    <source>
        <dbReference type="WBParaSite" id="maker-unitig_30541-snap-gene-0.2-mRNA-1"/>
    </source>
</evidence>
<dbReference type="WBParaSite" id="maker-unitig_30541-snap-gene-0.2-mRNA-1">
    <property type="protein sequence ID" value="maker-unitig_30541-snap-gene-0.2-mRNA-1"/>
    <property type="gene ID" value="maker-unitig_30541-snap-gene-0.2"/>
</dbReference>
<organism evidence="2 3">
    <name type="scientific">Macrostomum lignano</name>
    <dbReference type="NCBI Taxonomy" id="282301"/>
    <lineage>
        <taxon>Eukaryota</taxon>
        <taxon>Metazoa</taxon>
        <taxon>Spiralia</taxon>
        <taxon>Lophotrochozoa</taxon>
        <taxon>Platyhelminthes</taxon>
        <taxon>Rhabditophora</taxon>
        <taxon>Macrostomorpha</taxon>
        <taxon>Macrostomida</taxon>
        <taxon>Macrostomidae</taxon>
        <taxon>Macrostomum</taxon>
    </lineage>
</organism>
<dbReference type="Proteomes" id="UP000095280">
    <property type="component" value="Unplaced"/>
</dbReference>
<reference evidence="3" key="1">
    <citation type="submission" date="2016-11" db="UniProtKB">
        <authorList>
            <consortium name="WormBaseParasite"/>
        </authorList>
    </citation>
    <scope>IDENTIFICATION</scope>
</reference>
<feature type="region of interest" description="Disordered" evidence="1">
    <location>
        <begin position="209"/>
        <end position="229"/>
    </location>
</feature>